<name>A0ACC1LVH5_9FUNG</name>
<gene>
    <name evidence="1" type="ORF">IWW38_005507</name>
</gene>
<organism evidence="1 2">
    <name type="scientific">Coemansia aciculifera</name>
    <dbReference type="NCBI Taxonomy" id="417176"/>
    <lineage>
        <taxon>Eukaryota</taxon>
        <taxon>Fungi</taxon>
        <taxon>Fungi incertae sedis</taxon>
        <taxon>Zoopagomycota</taxon>
        <taxon>Kickxellomycotina</taxon>
        <taxon>Kickxellomycetes</taxon>
        <taxon>Kickxellales</taxon>
        <taxon>Kickxellaceae</taxon>
        <taxon>Coemansia</taxon>
    </lineage>
</organism>
<dbReference type="EMBL" id="JANBVB010002609">
    <property type="protein sequence ID" value="KAJ2883763.1"/>
    <property type="molecule type" value="Genomic_DNA"/>
</dbReference>
<dbReference type="Proteomes" id="UP001139981">
    <property type="component" value="Unassembled WGS sequence"/>
</dbReference>
<evidence type="ECO:0000313" key="1">
    <source>
        <dbReference type="EMBL" id="KAJ2883763.1"/>
    </source>
</evidence>
<protein>
    <submittedName>
        <fullName evidence="1">Uncharacterized protein</fullName>
    </submittedName>
</protein>
<feature type="non-terminal residue" evidence="1">
    <location>
        <position position="132"/>
    </location>
</feature>
<comment type="caution">
    <text evidence="1">The sequence shown here is derived from an EMBL/GenBank/DDBJ whole genome shotgun (WGS) entry which is preliminary data.</text>
</comment>
<evidence type="ECO:0000313" key="2">
    <source>
        <dbReference type="Proteomes" id="UP001139981"/>
    </source>
</evidence>
<proteinExistence type="predicted"/>
<reference evidence="1" key="1">
    <citation type="submission" date="2022-07" db="EMBL/GenBank/DDBJ databases">
        <title>Phylogenomic reconstructions and comparative analyses of Kickxellomycotina fungi.</title>
        <authorList>
            <person name="Reynolds N.K."/>
            <person name="Stajich J.E."/>
            <person name="Barry K."/>
            <person name="Grigoriev I.V."/>
            <person name="Crous P."/>
            <person name="Smith M.E."/>
        </authorList>
    </citation>
    <scope>NUCLEOTIDE SEQUENCE</scope>
    <source>
        <strain evidence="1">CBS 190363</strain>
    </source>
</reference>
<keyword evidence="2" id="KW-1185">Reference proteome</keyword>
<sequence>MSKAIEETLRKLERAHISEPAVSTASSPASSTSTASVVASPAQGHDTLTAKGMLDSVSAAPASVGTAAPQSSSEAAGPDDDAVAKARSRRTVQSMYGAPPGYNASMGVGGARDSLGSGRVASGRQRNSIMVP</sequence>
<accession>A0ACC1LVH5</accession>